<dbReference type="Gene3D" id="1.20.120.1880">
    <property type="entry name" value="Nucleoporin, helical C-terminal domain"/>
    <property type="match status" value="1"/>
</dbReference>
<accession>E4WSD0</accession>
<evidence type="ECO:0000256" key="3">
    <source>
        <dbReference type="ARBA" id="ARBA00022448"/>
    </source>
</evidence>
<dbReference type="GO" id="GO:0006606">
    <property type="term" value="P:protein import into nucleus"/>
    <property type="evidence" value="ECO:0007669"/>
    <property type="project" value="TreeGrafter"/>
</dbReference>
<dbReference type="Proteomes" id="UP000001307">
    <property type="component" value="Unassembled WGS sequence"/>
</dbReference>
<feature type="domain" description="Nucleoporin Nup133/Nup155-like N-terminal" evidence="7">
    <location>
        <begin position="70"/>
        <end position="392"/>
    </location>
</feature>
<dbReference type="OrthoDB" id="338970at2759"/>
<protein>
    <recommendedName>
        <fullName evidence="10">Nucleoporin Nup133/Nup155-like N-terminal domain-containing protein</fullName>
    </recommendedName>
</protein>
<evidence type="ECO:0000313" key="8">
    <source>
        <dbReference type="EMBL" id="CBY20663.1"/>
    </source>
</evidence>
<dbReference type="Gene3D" id="1.25.40.450">
    <property type="entry name" value="Nucleoporin, helical domain, N-terminal subdomain"/>
    <property type="match status" value="1"/>
</dbReference>
<dbReference type="EMBL" id="FN653015">
    <property type="protein sequence ID" value="CBY20663.1"/>
    <property type="molecule type" value="Genomic_DNA"/>
</dbReference>
<dbReference type="Gene3D" id="1.20.58.1780">
    <property type="match status" value="1"/>
</dbReference>
<sequence>MSGTTDRNQLDDAVNQLQKYADPPRADFANLLGVNPDGGYSHTASVSGIQESDYPSIPATDSVPLLAQKKRVPLPAELIEQFGHMQTDWKLGIFTEIQRAWLTIDADIFIWKYETGEDLAYYDGLSEPIITCALVKPVKQIFRDVKHILVVATAMEIILLGVCFNNDNTDEELNIIPDPLYTVSTDNIRFQSITGTDDGRIFLAGKDGCLHEVAYTNDTGWFGRKCRRINHSSSSIGYLIPSVVQNVLFEDDRLSHLLVDRKRKTIWTLSEKGSISLYDLGKNGAGMAKVASLSVSSIVNAATRAAPQFDKSVFSPIVAVSTIDAGSSQAIHFVAVTESGLRYYFSAGSKERPHHLLLAHVRLPPGFTSSTAELKPRKVHSALLTGEVSLLCSEETGLEADQMWSLIGISNGSANMPEEYGVNRLDCRVWSCASISDIDDPLVPPETGTLGLAPHRDVCAVYQPSSEFVVMTKQGTSLYESLPSALQLLNILKRSGGMESAELERFMITRDQSAEGTASAIQLACDGAIDHVTSTWATGAYLRYGGAPTRGGAGAATTNGGITGAPLSPMANRAASPNASSFFSPIRGNHNTGSGFVQSTPFGQRSFGLPTPTQPNMNSTQLQPGPAGDISVVNSAKFRGLVKYLTRVLRPIWLYPITSKPDPAIKQLPHTTRLDSVSLARVLTALKKLKSWMDSNNIGTVPSSVATASDIPSYENAQFSSVYALVCRSLEVAALWHLLTENQLHVVSKDLSINDKEMLDSVLFKDLVTTEVGRVLCQNLITALLSCYIGDNASIDFVSRSLRDICPTLFSADDAICSRATEILALTRNATDQEAKERCNEALSLYLTIAHTANLGAVVPQLKMAQYWEGIVTLCITAADKRDPSGMALHHFKQDCPEDDLEGKRAYSVRRDCYESCLSVIKELVESAKHITSTPSLPISPGKKPQSRKENKNETIAEEAARAADEMLVQIINSEDELFHIAVFDWMMQSKLSDRLLSVKSGFLENYLLQTVKSTPDNILAADMLWKYYEQMQQHGSAARTLMDLAQNAPGLKLSTRLEYLSRAVIDAGAIMGPTAADEQLRRDAQEAAEVAGIQHLIQVQTRDNLLDDRLFDLNKLYQDYADPLDLPEVKLAIVHSAGQYDEATVDGFWQEIIEKEVEQSKDLSPDAQVAAIRAKVLSVGQRYSASGRFLPKLFIINFLEKVSCFMQWPNKGWVVAVFKDVGVSMLNILEAYFEIIQDGDDFWAQNGQPLHLIDVLKVIFETFLERPNVVVPNERRLFVDKCLQIIASANVTLGGMTNADTSLAMNNLKQVQYRLERWLQ</sequence>
<dbReference type="InterPro" id="IPR014908">
    <property type="entry name" value="Nucleoporin_Nup133/Nup155_N"/>
</dbReference>
<dbReference type="PANTHER" id="PTHR10350:SF6">
    <property type="entry name" value="NUCLEAR PORE COMPLEX PROTEIN NUP155"/>
    <property type="match status" value="1"/>
</dbReference>
<evidence type="ECO:0000256" key="1">
    <source>
        <dbReference type="ARBA" id="ARBA00004123"/>
    </source>
</evidence>
<dbReference type="InterPro" id="IPR007187">
    <property type="entry name" value="Nucleoporin_Nup133/Nup155_C"/>
</dbReference>
<evidence type="ECO:0000256" key="4">
    <source>
        <dbReference type="ARBA" id="ARBA00023242"/>
    </source>
</evidence>
<keyword evidence="4" id="KW-0539">Nucleus</keyword>
<dbReference type="FunFam" id="1.25.40.440:FF:000001">
    <property type="entry name" value="Nuclear pore complex subunit"/>
    <property type="match status" value="1"/>
</dbReference>
<evidence type="ECO:0000256" key="2">
    <source>
        <dbReference type="ARBA" id="ARBA00007373"/>
    </source>
</evidence>
<dbReference type="PANTHER" id="PTHR10350">
    <property type="entry name" value="NUCLEAR PORE COMPLEX PROTEIN NUP155"/>
    <property type="match status" value="1"/>
</dbReference>
<comment type="subcellular location">
    <subcellularLocation>
        <location evidence="1">Nucleus</location>
    </subcellularLocation>
</comment>
<dbReference type="Pfam" id="PF03177">
    <property type="entry name" value="Nucleoporin_C"/>
    <property type="match status" value="1"/>
</dbReference>
<gene>
    <name evidence="8" type="ORF">GSOID_T00000666001</name>
</gene>
<dbReference type="InParanoid" id="E4WSD0"/>
<dbReference type="GO" id="GO:0036228">
    <property type="term" value="P:protein localization to nuclear inner membrane"/>
    <property type="evidence" value="ECO:0007669"/>
    <property type="project" value="TreeGrafter"/>
</dbReference>
<dbReference type="Gene3D" id="1.25.40.440">
    <property type="entry name" value="Nucleoporin, helical domain, central subdomain"/>
    <property type="match status" value="1"/>
</dbReference>
<feature type="region of interest" description="Disordered" evidence="5">
    <location>
        <begin position="933"/>
        <end position="955"/>
    </location>
</feature>
<dbReference type="GO" id="GO:0006405">
    <property type="term" value="P:RNA export from nucleus"/>
    <property type="evidence" value="ECO:0007669"/>
    <property type="project" value="TreeGrafter"/>
</dbReference>
<evidence type="ECO:0000256" key="5">
    <source>
        <dbReference type="SAM" id="MobiDB-lite"/>
    </source>
</evidence>
<dbReference type="InterPro" id="IPR042533">
    <property type="entry name" value="Nucleoporin_Nup155_C_1"/>
</dbReference>
<organism evidence="8">
    <name type="scientific">Oikopleura dioica</name>
    <name type="common">Tunicate</name>
    <dbReference type="NCBI Taxonomy" id="34765"/>
    <lineage>
        <taxon>Eukaryota</taxon>
        <taxon>Metazoa</taxon>
        <taxon>Chordata</taxon>
        <taxon>Tunicata</taxon>
        <taxon>Appendicularia</taxon>
        <taxon>Copelata</taxon>
        <taxon>Oikopleuridae</taxon>
        <taxon>Oikopleura</taxon>
    </lineage>
</organism>
<keyword evidence="9" id="KW-1185">Reference proteome</keyword>
<reference evidence="8" key="1">
    <citation type="journal article" date="2010" name="Science">
        <title>Plasticity of animal genome architecture unmasked by rapid evolution of a pelagic tunicate.</title>
        <authorList>
            <person name="Denoeud F."/>
            <person name="Henriet S."/>
            <person name="Mungpakdee S."/>
            <person name="Aury J.M."/>
            <person name="Da Silva C."/>
            <person name="Brinkmann H."/>
            <person name="Mikhaleva J."/>
            <person name="Olsen L.C."/>
            <person name="Jubin C."/>
            <person name="Canestro C."/>
            <person name="Bouquet J.M."/>
            <person name="Danks G."/>
            <person name="Poulain J."/>
            <person name="Campsteijn C."/>
            <person name="Adamski M."/>
            <person name="Cross I."/>
            <person name="Yadetie F."/>
            <person name="Muffato M."/>
            <person name="Louis A."/>
            <person name="Butcher S."/>
            <person name="Tsagkogeorga G."/>
            <person name="Konrad A."/>
            <person name="Singh S."/>
            <person name="Jensen M.F."/>
            <person name="Cong E.H."/>
            <person name="Eikeseth-Otteraa H."/>
            <person name="Noel B."/>
            <person name="Anthouard V."/>
            <person name="Porcel B.M."/>
            <person name="Kachouri-Lafond R."/>
            <person name="Nishino A."/>
            <person name="Ugolini M."/>
            <person name="Chourrout P."/>
            <person name="Nishida H."/>
            <person name="Aasland R."/>
            <person name="Huzurbazar S."/>
            <person name="Westhof E."/>
            <person name="Delsuc F."/>
            <person name="Lehrach H."/>
            <person name="Reinhardt R."/>
            <person name="Weissenbach J."/>
            <person name="Roy S.W."/>
            <person name="Artiguenave F."/>
            <person name="Postlethwait J.H."/>
            <person name="Manak J.R."/>
            <person name="Thompson E.M."/>
            <person name="Jaillon O."/>
            <person name="Du Pasquier L."/>
            <person name="Boudinot P."/>
            <person name="Liberles D.A."/>
            <person name="Volff J.N."/>
            <person name="Philippe H."/>
            <person name="Lenhard B."/>
            <person name="Roest Crollius H."/>
            <person name="Wincker P."/>
            <person name="Chourrout D."/>
        </authorList>
    </citation>
    <scope>NUCLEOTIDE SEQUENCE [LARGE SCALE GENOMIC DNA]</scope>
</reference>
<evidence type="ECO:0008006" key="10">
    <source>
        <dbReference type="Google" id="ProtNLM"/>
    </source>
</evidence>
<dbReference type="GO" id="GO:0044611">
    <property type="term" value="C:nuclear pore inner ring"/>
    <property type="evidence" value="ECO:0007669"/>
    <property type="project" value="TreeGrafter"/>
</dbReference>
<dbReference type="InterPro" id="IPR004870">
    <property type="entry name" value="Nucleoporin_Nup155"/>
</dbReference>
<dbReference type="SUPFAM" id="SSF69322">
    <property type="entry name" value="Tricorn protease domain 2"/>
    <property type="match status" value="1"/>
</dbReference>
<dbReference type="GO" id="GO:0017056">
    <property type="term" value="F:structural constituent of nuclear pore"/>
    <property type="evidence" value="ECO:0007669"/>
    <property type="project" value="InterPro"/>
</dbReference>
<name>E4WSD0_OIKDI</name>
<evidence type="ECO:0000259" key="6">
    <source>
        <dbReference type="Pfam" id="PF03177"/>
    </source>
</evidence>
<comment type="similarity">
    <text evidence="2">Belongs to the non-repetitive/WGA-negative nucleoporin family.</text>
</comment>
<evidence type="ECO:0000313" key="9">
    <source>
        <dbReference type="Proteomes" id="UP000001307"/>
    </source>
</evidence>
<dbReference type="InterPro" id="IPR042537">
    <property type="entry name" value="Nucleoporin_Nup155_C_2"/>
</dbReference>
<evidence type="ECO:0000259" key="7">
    <source>
        <dbReference type="Pfam" id="PF08801"/>
    </source>
</evidence>
<dbReference type="GO" id="GO:0000972">
    <property type="term" value="P:transcription-dependent tethering of RNA polymerase II gene DNA at nuclear periphery"/>
    <property type="evidence" value="ECO:0007669"/>
    <property type="project" value="TreeGrafter"/>
</dbReference>
<proteinExistence type="inferred from homology"/>
<dbReference type="FunCoup" id="E4WSD0">
    <property type="interactions" value="968"/>
</dbReference>
<feature type="domain" description="Nucleoporin Nup133/Nup155-like C-terminal" evidence="6">
    <location>
        <begin position="635"/>
        <end position="1290"/>
    </location>
</feature>
<dbReference type="Pfam" id="PF08801">
    <property type="entry name" value="Nucleoporin_N"/>
    <property type="match status" value="1"/>
</dbReference>
<keyword evidence="3" id="KW-0813">Transport</keyword>
<dbReference type="InterPro" id="IPR042538">
    <property type="entry name" value="Nucleoporin_Nup155_C_3"/>
</dbReference>